<evidence type="ECO:0000256" key="10">
    <source>
        <dbReference type="HAMAP-Rule" id="MF_01031"/>
    </source>
</evidence>
<keyword evidence="7 10" id="KW-0028">Amino-acid biosynthesis</keyword>
<protein>
    <recommendedName>
        <fullName evidence="10">3-isopropylmalate dehydratase small subunit</fullName>
        <ecNumber evidence="10">4.2.1.33</ecNumber>
    </recommendedName>
    <alternativeName>
        <fullName evidence="10">Alpha-IPM isomerase</fullName>
        <shortName evidence="10">IPMI</shortName>
    </alternativeName>
    <alternativeName>
        <fullName evidence="10">Isopropylmalate isomerase</fullName>
    </alternativeName>
</protein>
<dbReference type="InterPro" id="IPR015928">
    <property type="entry name" value="Aconitase/3IPM_dehydase_swvl"/>
</dbReference>
<gene>
    <name evidence="10 12" type="primary">leuD</name>
    <name evidence="12" type="ORF">O0235_10220</name>
</gene>
<evidence type="ECO:0000256" key="5">
    <source>
        <dbReference type="ARBA" id="ARBA00011271"/>
    </source>
</evidence>
<evidence type="ECO:0000313" key="13">
    <source>
        <dbReference type="Proteomes" id="UP001212803"/>
    </source>
</evidence>
<dbReference type="NCBIfam" id="NF002458">
    <property type="entry name" value="PRK01641.1"/>
    <property type="match status" value="1"/>
</dbReference>
<dbReference type="Pfam" id="PF00694">
    <property type="entry name" value="Aconitase_C"/>
    <property type="match status" value="1"/>
</dbReference>
<keyword evidence="9 10" id="KW-0100">Branched-chain amino acid biosynthesis</keyword>
<evidence type="ECO:0000256" key="6">
    <source>
        <dbReference type="ARBA" id="ARBA00022430"/>
    </source>
</evidence>
<dbReference type="GO" id="GO:0003861">
    <property type="term" value="F:3-isopropylmalate dehydratase activity"/>
    <property type="evidence" value="ECO:0007669"/>
    <property type="project" value="UniProtKB-EC"/>
</dbReference>
<evidence type="ECO:0000256" key="4">
    <source>
        <dbReference type="ARBA" id="ARBA00009845"/>
    </source>
</evidence>
<evidence type="ECO:0000256" key="2">
    <source>
        <dbReference type="ARBA" id="ARBA00002695"/>
    </source>
</evidence>
<dbReference type="Gene3D" id="3.20.19.10">
    <property type="entry name" value="Aconitase, domain 4"/>
    <property type="match status" value="1"/>
</dbReference>
<dbReference type="EC" id="4.2.1.33" evidence="10"/>
<reference evidence="12 13" key="1">
    <citation type="journal article" date="2023" name="ISME J.">
        <title>Thermophilic Dehalococcoidia with unusual traits shed light on an unexpected past.</title>
        <authorList>
            <person name="Palmer M."/>
            <person name="Covington J.K."/>
            <person name="Zhou E.M."/>
            <person name="Thomas S.C."/>
            <person name="Habib N."/>
            <person name="Seymour C.O."/>
            <person name="Lai D."/>
            <person name="Johnston J."/>
            <person name="Hashimi A."/>
            <person name="Jiao J.Y."/>
            <person name="Muok A.R."/>
            <person name="Liu L."/>
            <person name="Xian W.D."/>
            <person name="Zhi X.Y."/>
            <person name="Li M.M."/>
            <person name="Silva L.P."/>
            <person name="Bowen B.P."/>
            <person name="Louie K."/>
            <person name="Briegel A."/>
            <person name="Pett-Ridge J."/>
            <person name="Weber P.K."/>
            <person name="Tocheva E.I."/>
            <person name="Woyke T."/>
            <person name="Northen T.R."/>
            <person name="Mayali X."/>
            <person name="Li W.J."/>
            <person name="Hedlund B.P."/>
        </authorList>
    </citation>
    <scope>NUCLEOTIDE SEQUENCE [LARGE SCALE GENOMIC DNA]</scope>
    <source>
        <strain evidence="12 13">YIM 72310</strain>
    </source>
</reference>
<evidence type="ECO:0000256" key="9">
    <source>
        <dbReference type="ARBA" id="ARBA00023304"/>
    </source>
</evidence>
<dbReference type="InterPro" id="IPR000573">
    <property type="entry name" value="AconitaseA/IPMdHydase_ssu_swvl"/>
</dbReference>
<comment type="subunit">
    <text evidence="5 10">Heterodimer of LeuC and LeuD.</text>
</comment>
<dbReference type="InterPro" id="IPR033940">
    <property type="entry name" value="IPMI_Swivel"/>
</dbReference>
<dbReference type="InterPro" id="IPR004431">
    <property type="entry name" value="3-IsopropMal_deHydase_ssu"/>
</dbReference>
<dbReference type="PANTHER" id="PTHR43345">
    <property type="entry name" value="3-ISOPROPYLMALATE DEHYDRATASE SMALL SUBUNIT 2-RELATED-RELATED"/>
    <property type="match status" value="1"/>
</dbReference>
<dbReference type="Proteomes" id="UP001212803">
    <property type="component" value="Chromosome"/>
</dbReference>
<dbReference type="EMBL" id="CP115149">
    <property type="protein sequence ID" value="WBL35163.1"/>
    <property type="molecule type" value="Genomic_DNA"/>
</dbReference>
<dbReference type="RefSeq" id="WP_270055691.1">
    <property type="nucleotide sequence ID" value="NZ_CP115149.1"/>
</dbReference>
<keyword evidence="6 10" id="KW-0432">Leucine biosynthesis</keyword>
<dbReference type="NCBIfam" id="TIGR00171">
    <property type="entry name" value="leuD"/>
    <property type="match status" value="1"/>
</dbReference>
<proteinExistence type="inferred from homology"/>
<sequence>MKKFETVRGRVIPLNRADVDTDQIISKEFLKRIERTGFGPYAFDEWRKDPEFVLNRPVYQGAPIMVTGPNFGCGSSREHAVWALDDMGLRVIIAPSFADIFRNNSSKVGLLTITLPQEDCDWLVARAEELPEAELVVDLESQTVATADGTWVRRFEIDPFVKYCLLNGLDDIGLTLQLEDRIAAYEQARPAWLPKTEALLAG</sequence>
<dbReference type="HAMAP" id="MF_01031">
    <property type="entry name" value="LeuD_type1"/>
    <property type="match status" value="1"/>
</dbReference>
<comment type="function">
    <text evidence="2 10">Catalyzes the isomerization between 2-isopropylmalate and 3-isopropylmalate, via the formation of 2-isopropylmaleate.</text>
</comment>
<comment type="pathway">
    <text evidence="3 10">Amino-acid biosynthesis; L-leucine biosynthesis; L-leucine from 3-methyl-2-oxobutanoate: step 2/4.</text>
</comment>
<dbReference type="PANTHER" id="PTHR43345:SF5">
    <property type="entry name" value="3-ISOPROPYLMALATE DEHYDRATASE SMALL SUBUNIT"/>
    <property type="match status" value="1"/>
</dbReference>
<keyword evidence="8 10" id="KW-0456">Lyase</keyword>
<dbReference type="InterPro" id="IPR050075">
    <property type="entry name" value="LeuD"/>
</dbReference>
<dbReference type="SUPFAM" id="SSF52016">
    <property type="entry name" value="LeuD/IlvD-like"/>
    <property type="match status" value="1"/>
</dbReference>
<feature type="domain" description="Aconitase A/isopropylmalate dehydratase small subunit swivel" evidence="11">
    <location>
        <begin position="1"/>
        <end position="118"/>
    </location>
</feature>
<accession>A0ABY7M6B1</accession>
<organism evidence="12 13">
    <name type="scientific">Tepidiforma flava</name>
    <dbReference type="NCBI Taxonomy" id="3004094"/>
    <lineage>
        <taxon>Bacteria</taxon>
        <taxon>Bacillati</taxon>
        <taxon>Chloroflexota</taxon>
        <taxon>Tepidiformia</taxon>
        <taxon>Tepidiformales</taxon>
        <taxon>Tepidiformaceae</taxon>
        <taxon>Tepidiforma</taxon>
    </lineage>
</organism>
<name>A0ABY7M6B1_9CHLR</name>
<keyword evidence="13" id="KW-1185">Reference proteome</keyword>
<dbReference type="CDD" id="cd01577">
    <property type="entry name" value="IPMI_Swivel"/>
    <property type="match status" value="1"/>
</dbReference>
<comment type="similarity">
    <text evidence="4 10">Belongs to the LeuD family. LeuD type 1 subfamily.</text>
</comment>
<evidence type="ECO:0000256" key="1">
    <source>
        <dbReference type="ARBA" id="ARBA00000491"/>
    </source>
</evidence>
<evidence type="ECO:0000256" key="3">
    <source>
        <dbReference type="ARBA" id="ARBA00004729"/>
    </source>
</evidence>
<evidence type="ECO:0000259" key="11">
    <source>
        <dbReference type="Pfam" id="PF00694"/>
    </source>
</evidence>
<evidence type="ECO:0000256" key="8">
    <source>
        <dbReference type="ARBA" id="ARBA00023239"/>
    </source>
</evidence>
<comment type="catalytic activity">
    <reaction evidence="1 10">
        <text>(2R,3S)-3-isopropylmalate = (2S)-2-isopropylmalate</text>
        <dbReference type="Rhea" id="RHEA:32287"/>
        <dbReference type="ChEBI" id="CHEBI:1178"/>
        <dbReference type="ChEBI" id="CHEBI:35121"/>
        <dbReference type="EC" id="4.2.1.33"/>
    </reaction>
</comment>
<evidence type="ECO:0000256" key="7">
    <source>
        <dbReference type="ARBA" id="ARBA00022605"/>
    </source>
</evidence>
<evidence type="ECO:0000313" key="12">
    <source>
        <dbReference type="EMBL" id="WBL35163.1"/>
    </source>
</evidence>